<dbReference type="Proteomes" id="UP001060215">
    <property type="component" value="Chromosome 3"/>
</dbReference>
<reference evidence="1 2" key="1">
    <citation type="journal article" date="2022" name="Plant J.">
        <title>Chromosome-level genome of Camellia lanceoleosa provides a valuable resource for understanding genome evolution and self-incompatibility.</title>
        <authorList>
            <person name="Gong W."/>
            <person name="Xiao S."/>
            <person name="Wang L."/>
            <person name="Liao Z."/>
            <person name="Chang Y."/>
            <person name="Mo W."/>
            <person name="Hu G."/>
            <person name="Li W."/>
            <person name="Zhao G."/>
            <person name="Zhu H."/>
            <person name="Hu X."/>
            <person name="Ji K."/>
            <person name="Xiang X."/>
            <person name="Song Q."/>
            <person name="Yuan D."/>
            <person name="Jin S."/>
            <person name="Zhang L."/>
        </authorList>
    </citation>
    <scope>NUCLEOTIDE SEQUENCE [LARGE SCALE GENOMIC DNA]</scope>
    <source>
        <strain evidence="1">SQ_2022a</strain>
    </source>
</reference>
<proteinExistence type="predicted"/>
<sequence length="74" mass="8543">MLQTGLRKKLLRCSLRTRKVSNFRLNMTLLLLGLPSVIIFSVCFWLLLLRLPVNSHSQGLNLIRTKGCWILFTS</sequence>
<evidence type="ECO:0000313" key="2">
    <source>
        <dbReference type="Proteomes" id="UP001060215"/>
    </source>
</evidence>
<keyword evidence="2" id="KW-1185">Reference proteome</keyword>
<organism evidence="1 2">
    <name type="scientific">Camellia lanceoleosa</name>
    <dbReference type="NCBI Taxonomy" id="1840588"/>
    <lineage>
        <taxon>Eukaryota</taxon>
        <taxon>Viridiplantae</taxon>
        <taxon>Streptophyta</taxon>
        <taxon>Embryophyta</taxon>
        <taxon>Tracheophyta</taxon>
        <taxon>Spermatophyta</taxon>
        <taxon>Magnoliopsida</taxon>
        <taxon>eudicotyledons</taxon>
        <taxon>Gunneridae</taxon>
        <taxon>Pentapetalae</taxon>
        <taxon>asterids</taxon>
        <taxon>Ericales</taxon>
        <taxon>Theaceae</taxon>
        <taxon>Camellia</taxon>
    </lineage>
</organism>
<dbReference type="EMBL" id="CM045760">
    <property type="protein sequence ID" value="KAI8027940.1"/>
    <property type="molecule type" value="Genomic_DNA"/>
</dbReference>
<comment type="caution">
    <text evidence="1">The sequence shown here is derived from an EMBL/GenBank/DDBJ whole genome shotgun (WGS) entry which is preliminary data.</text>
</comment>
<name>A0ACC0IQN8_9ERIC</name>
<accession>A0ACC0IQN8</accession>
<gene>
    <name evidence="1" type="ORF">LOK49_LG02G03799</name>
</gene>
<protein>
    <submittedName>
        <fullName evidence="1">Uncharacterized protein</fullName>
    </submittedName>
</protein>
<evidence type="ECO:0000313" key="1">
    <source>
        <dbReference type="EMBL" id="KAI8027940.1"/>
    </source>
</evidence>